<protein>
    <submittedName>
        <fullName evidence="2">Uncharacterized protein</fullName>
    </submittedName>
</protein>
<feature type="region of interest" description="Disordered" evidence="1">
    <location>
        <begin position="45"/>
        <end position="80"/>
    </location>
</feature>
<evidence type="ECO:0000256" key="1">
    <source>
        <dbReference type="SAM" id="MobiDB-lite"/>
    </source>
</evidence>
<reference evidence="2 3" key="1">
    <citation type="submission" date="2024-02" db="EMBL/GenBank/DDBJ databases">
        <title>Expansion and revision of Xanthobacter and proposal of Roseixanthobacter gen. nov.</title>
        <authorList>
            <person name="Soltysiak M.P.M."/>
            <person name="Jalihal A."/>
            <person name="Ory A."/>
            <person name="Chrisophersen C."/>
            <person name="Lee A.D."/>
            <person name="Boulton J."/>
            <person name="Springer M."/>
        </authorList>
    </citation>
    <scope>NUCLEOTIDE SEQUENCE [LARGE SCALE GENOMIC DNA]</scope>
    <source>
        <strain evidence="2 3">CB5</strain>
    </source>
</reference>
<keyword evidence="3" id="KW-1185">Reference proteome</keyword>
<evidence type="ECO:0000313" key="2">
    <source>
        <dbReference type="EMBL" id="MFG1255530.1"/>
    </source>
</evidence>
<dbReference type="RefSeq" id="WP_394010320.1">
    <property type="nucleotide sequence ID" value="NZ_JBAFUR010000011.1"/>
</dbReference>
<organism evidence="2 3">
    <name type="scientific">Xanthobacter aminoxidans</name>
    <dbReference type="NCBI Taxonomy" id="186280"/>
    <lineage>
        <taxon>Bacteria</taxon>
        <taxon>Pseudomonadati</taxon>
        <taxon>Pseudomonadota</taxon>
        <taxon>Alphaproteobacteria</taxon>
        <taxon>Hyphomicrobiales</taxon>
        <taxon>Xanthobacteraceae</taxon>
        <taxon>Xanthobacter</taxon>
    </lineage>
</organism>
<accession>A0ABW6ZP76</accession>
<feature type="compositionally biased region" description="Low complexity" evidence="1">
    <location>
        <begin position="65"/>
        <end position="80"/>
    </location>
</feature>
<sequence length="80" mass="8306">MLKHRHDGPYTIEPVIIGSVAAYYMVVNAAGMPVAQGSLSLCRRTLGLPDADPDPRPSAPPAPAAQPASAAPTPRQASLF</sequence>
<gene>
    <name evidence="2" type="ORF">V5F30_25180</name>
</gene>
<evidence type="ECO:0000313" key="3">
    <source>
        <dbReference type="Proteomes" id="UP001604043"/>
    </source>
</evidence>
<comment type="caution">
    <text evidence="2">The sequence shown here is derived from an EMBL/GenBank/DDBJ whole genome shotgun (WGS) entry which is preliminary data.</text>
</comment>
<name>A0ABW6ZP76_9HYPH</name>
<dbReference type="EMBL" id="JBAFUR010000011">
    <property type="protein sequence ID" value="MFG1255530.1"/>
    <property type="molecule type" value="Genomic_DNA"/>
</dbReference>
<dbReference type="Proteomes" id="UP001604043">
    <property type="component" value="Unassembled WGS sequence"/>
</dbReference>
<proteinExistence type="predicted"/>